<dbReference type="Proteomes" id="UP000006461">
    <property type="component" value="Chromosome"/>
</dbReference>
<dbReference type="OMA" id="YAGFQWT"/>
<dbReference type="eggNOG" id="ENOG5031YU2">
    <property type="taxonomic scope" value="Bacteria"/>
</dbReference>
<dbReference type="STRING" id="477641.MODMU_3395"/>
<dbReference type="HOGENOM" id="CLU_114902_0_0_11"/>
<protein>
    <recommendedName>
        <fullName evidence="4">DUF1772 domain-containing protein</fullName>
    </recommendedName>
</protein>
<reference evidence="2 3" key="1">
    <citation type="journal article" date="2012" name="J. Bacteriol.">
        <title>Genome Sequence of Radiation-Resistant Modestobacter marinus Strain BC501, a Representative Actinobacterium That Thrives on Calcareous Stone Surfaces.</title>
        <authorList>
            <person name="Normand P."/>
            <person name="Gury J."/>
            <person name="Pujic P."/>
            <person name="Chouaia B."/>
            <person name="Crotti E."/>
            <person name="Brusetti L."/>
            <person name="Daffonchio D."/>
            <person name="Vacherie B."/>
            <person name="Barbe V."/>
            <person name="Medigue C."/>
            <person name="Calteau A."/>
            <person name="Ghodhbane-Gtari F."/>
            <person name="Essoussi I."/>
            <person name="Nouioui I."/>
            <person name="Abbassi-Ghozzi I."/>
            <person name="Gtari M."/>
        </authorList>
    </citation>
    <scope>NUCLEOTIDE SEQUENCE [LARGE SCALE GENOMIC DNA]</scope>
    <source>
        <strain evidence="3">BC 501</strain>
    </source>
</reference>
<keyword evidence="1" id="KW-0472">Membrane</keyword>
<dbReference type="OrthoDB" id="27509at2"/>
<feature type="transmembrane region" description="Helical" evidence="1">
    <location>
        <begin position="48"/>
        <end position="69"/>
    </location>
</feature>
<dbReference type="KEGG" id="mmar:MODMU_3395"/>
<gene>
    <name evidence="2" type="ordered locus">MODMU_3395</name>
</gene>
<feature type="transmembrane region" description="Helical" evidence="1">
    <location>
        <begin position="76"/>
        <end position="99"/>
    </location>
</feature>
<sequence length="141" mass="14541">MSAVAVAHLLLVGGYAGFQWTVRALVYPQFAAVPPGSFAAYEGSHSRRIARVVGPLFVGQLVTTGWLLVQRPAGVLVPALLVSAGCLAVVLGVTALVAVPQHRALGAGFDRAAYARLLRADDVRVVAASVNVVASAWAVLG</sequence>
<keyword evidence="3" id="KW-1185">Reference proteome</keyword>
<evidence type="ECO:0008006" key="4">
    <source>
        <dbReference type="Google" id="ProtNLM"/>
    </source>
</evidence>
<keyword evidence="1" id="KW-1133">Transmembrane helix</keyword>
<name>I4EZJ4_MODI5</name>
<accession>I4EZJ4</accession>
<keyword evidence="1" id="KW-0812">Transmembrane</keyword>
<dbReference type="EMBL" id="FO203431">
    <property type="protein sequence ID" value="CCH88807.1"/>
    <property type="molecule type" value="Genomic_DNA"/>
</dbReference>
<organism evidence="2 3">
    <name type="scientific">Modestobacter italicus (strain DSM 44449 / CECT 9708 / BC 501)</name>
    <dbReference type="NCBI Taxonomy" id="2732864"/>
    <lineage>
        <taxon>Bacteria</taxon>
        <taxon>Bacillati</taxon>
        <taxon>Actinomycetota</taxon>
        <taxon>Actinomycetes</taxon>
        <taxon>Geodermatophilales</taxon>
        <taxon>Geodermatophilaceae</taxon>
        <taxon>Modestobacter</taxon>
    </lineage>
</organism>
<evidence type="ECO:0000256" key="1">
    <source>
        <dbReference type="SAM" id="Phobius"/>
    </source>
</evidence>
<evidence type="ECO:0000313" key="3">
    <source>
        <dbReference type="Proteomes" id="UP000006461"/>
    </source>
</evidence>
<evidence type="ECO:0000313" key="2">
    <source>
        <dbReference type="EMBL" id="CCH88807.1"/>
    </source>
</evidence>
<dbReference type="AlphaFoldDB" id="I4EZJ4"/>
<proteinExistence type="predicted"/>